<reference evidence="2 3" key="1">
    <citation type="submission" date="2013-04" db="EMBL/GenBank/DDBJ databases">
        <title>The Genome Sequence of Parabacteroides gordonii DSM 23371.</title>
        <authorList>
            <consortium name="The Broad Institute Genomics Platform"/>
            <person name="Earl A."/>
            <person name="Ward D."/>
            <person name="Feldgarden M."/>
            <person name="Gevers D."/>
            <person name="Martens E."/>
            <person name="Sakamoto M."/>
            <person name="Benno Y."/>
            <person name="Suzuki N."/>
            <person name="Matsunaga N."/>
            <person name="Koshihara K."/>
            <person name="Seki M."/>
            <person name="Komiya H."/>
            <person name="Walker B."/>
            <person name="Young S."/>
            <person name="Zeng Q."/>
            <person name="Gargeya S."/>
            <person name="Fitzgerald M."/>
            <person name="Haas B."/>
            <person name="Abouelleil A."/>
            <person name="Allen A.W."/>
            <person name="Alvarado L."/>
            <person name="Arachchi H.M."/>
            <person name="Berlin A.M."/>
            <person name="Chapman S.B."/>
            <person name="Gainer-Dewar J."/>
            <person name="Goldberg J."/>
            <person name="Griggs A."/>
            <person name="Gujja S."/>
            <person name="Hansen M."/>
            <person name="Howarth C."/>
            <person name="Imamovic A."/>
            <person name="Ireland A."/>
            <person name="Larimer J."/>
            <person name="McCowan C."/>
            <person name="Murphy C."/>
            <person name="Pearson M."/>
            <person name="Poon T.W."/>
            <person name="Priest M."/>
            <person name="Roberts A."/>
            <person name="Saif S."/>
            <person name="Shea T."/>
            <person name="Sisk P."/>
            <person name="Sykes S."/>
            <person name="Wortman J."/>
            <person name="Nusbaum C."/>
            <person name="Birren B."/>
        </authorList>
    </citation>
    <scope>NUCLEOTIDE SEQUENCE [LARGE SCALE GENOMIC DNA]</scope>
    <source>
        <strain evidence="2 3">MS-1</strain>
    </source>
</reference>
<dbReference type="PATRIC" id="fig|1203610.3.peg.1498"/>
<dbReference type="HOGENOM" id="CLU_075008_0_0_10"/>
<organism evidence="2 3">
    <name type="scientific">Parabacteroides gordonii MS-1 = DSM 23371</name>
    <dbReference type="NCBI Taxonomy" id="1203610"/>
    <lineage>
        <taxon>Bacteria</taxon>
        <taxon>Pseudomonadati</taxon>
        <taxon>Bacteroidota</taxon>
        <taxon>Bacteroidia</taxon>
        <taxon>Bacteroidales</taxon>
        <taxon>Tannerellaceae</taxon>
        <taxon>Parabacteroides</taxon>
    </lineage>
</organism>
<name>A0A0F5JM06_9BACT</name>
<sequence length="321" mass="37632">MSKDLIHEKFVGAIREKIPHKATLTNTLVDLLRLEKEAVYRRMRGDVAFSFAEIASISHKLGISLDNLVGAHSAKSRPYQLSLVEYVEPIEDDYKMWGLYNERLQEAREDPTSCSVECMNVLPSIFLLDYEYITRFYLFKWYNQYGHSDKTVHFRDIETAEKLLAVQRVTAIESRHVRKTVHVWDPLIFQYIVNDILYYSSIRLIDPEDVRKLKQELMHFLNYMETLASRGTYSETGNPIQIYVSNINFDASYSYLETKKMRISMIRAFILNSVVSLDEKAYEIFHNWMQALLKSSTMISVSGEKQRILFFEKQRMIIGSL</sequence>
<gene>
    <name evidence="2" type="ORF">HMPREF1536_01462</name>
</gene>
<dbReference type="InterPro" id="IPR013975">
    <property type="entry name" value="Tscrpt_reg_BetR_N"/>
</dbReference>
<feature type="domain" description="Transcription regulator BetR N-terminal" evidence="1">
    <location>
        <begin position="22"/>
        <end position="74"/>
    </location>
</feature>
<dbReference type="STRING" id="1203610.HMPREF1536_01462"/>
<dbReference type="RefSeq" id="WP_028726360.1">
    <property type="nucleotide sequence ID" value="NZ_AUAE01000009.1"/>
</dbReference>
<evidence type="ECO:0000259" key="1">
    <source>
        <dbReference type="Pfam" id="PF08667"/>
    </source>
</evidence>
<dbReference type="Proteomes" id="UP000033035">
    <property type="component" value="Unassembled WGS sequence"/>
</dbReference>
<dbReference type="Pfam" id="PF08667">
    <property type="entry name" value="BetR"/>
    <property type="match status" value="1"/>
</dbReference>
<proteinExistence type="predicted"/>
<accession>A0A0F5JM06</accession>
<comment type="caution">
    <text evidence="2">The sequence shown here is derived from an EMBL/GenBank/DDBJ whole genome shotgun (WGS) entry which is preliminary data.</text>
</comment>
<dbReference type="AlphaFoldDB" id="A0A0F5JM06"/>
<evidence type="ECO:0000313" key="3">
    <source>
        <dbReference type="Proteomes" id="UP000033035"/>
    </source>
</evidence>
<evidence type="ECO:0000313" key="2">
    <source>
        <dbReference type="EMBL" id="KKB58585.1"/>
    </source>
</evidence>
<protein>
    <recommendedName>
        <fullName evidence="1">Transcription regulator BetR N-terminal domain-containing protein</fullName>
    </recommendedName>
</protein>
<keyword evidence="3" id="KW-1185">Reference proteome</keyword>
<dbReference type="EMBL" id="AQHW01000009">
    <property type="protein sequence ID" value="KKB58585.1"/>
    <property type="molecule type" value="Genomic_DNA"/>
</dbReference>